<evidence type="ECO:0000313" key="6">
    <source>
        <dbReference type="Proteomes" id="UP000287601"/>
    </source>
</evidence>
<evidence type="ECO:0000313" key="5">
    <source>
        <dbReference type="EMBL" id="QAT42586.1"/>
    </source>
</evidence>
<dbReference type="PANTHER" id="PTHR21666">
    <property type="entry name" value="PEPTIDASE-RELATED"/>
    <property type="match status" value="1"/>
</dbReference>
<keyword evidence="1" id="KW-0732">Signal</keyword>
<keyword evidence="2" id="KW-0175">Coiled coil</keyword>
<feature type="coiled-coil region" evidence="2">
    <location>
        <begin position="142"/>
        <end position="232"/>
    </location>
</feature>
<name>A0A410PUP2_9FIRM</name>
<reference evidence="5 6" key="1">
    <citation type="submission" date="2019-01" db="EMBL/GenBank/DDBJ databases">
        <title>Draft genomes of a novel of Aminipila strains.</title>
        <authorList>
            <person name="Ma S."/>
        </authorList>
    </citation>
    <scope>NUCLEOTIDE SEQUENCE [LARGE SCALE GENOMIC DNA]</scope>
    <source>
        <strain evidence="6">JN-39</strain>
    </source>
</reference>
<dbReference type="AlphaFoldDB" id="A0A410PUP2"/>
<accession>A0A410PUP2</accession>
<feature type="domain" description="M23ase beta-sheet core" evidence="3">
    <location>
        <begin position="275"/>
        <end position="369"/>
    </location>
</feature>
<dbReference type="RefSeq" id="WP_128745236.1">
    <property type="nucleotide sequence ID" value="NZ_CP035281.1"/>
</dbReference>
<dbReference type="InterPro" id="IPR057309">
    <property type="entry name" value="PcsB_CC"/>
</dbReference>
<feature type="domain" description="Peptidoglycan hydrolase PcsB coiled-coil" evidence="4">
    <location>
        <begin position="97"/>
        <end position="166"/>
    </location>
</feature>
<evidence type="ECO:0000259" key="3">
    <source>
        <dbReference type="Pfam" id="PF01551"/>
    </source>
</evidence>
<dbReference type="InterPro" id="IPR050570">
    <property type="entry name" value="Cell_wall_metabolism_enzyme"/>
</dbReference>
<dbReference type="KEGG" id="amij:EQM06_04755"/>
<dbReference type="OrthoDB" id="9809488at2"/>
<dbReference type="EMBL" id="CP035281">
    <property type="protein sequence ID" value="QAT42586.1"/>
    <property type="molecule type" value="Genomic_DNA"/>
</dbReference>
<protein>
    <submittedName>
        <fullName evidence="5">Peptidase M23</fullName>
    </submittedName>
</protein>
<organism evidence="5 6">
    <name type="scientific">Aminipila luticellarii</name>
    <dbReference type="NCBI Taxonomy" id="2507160"/>
    <lineage>
        <taxon>Bacteria</taxon>
        <taxon>Bacillati</taxon>
        <taxon>Bacillota</taxon>
        <taxon>Clostridia</taxon>
        <taxon>Peptostreptococcales</taxon>
        <taxon>Anaerovoracaceae</taxon>
        <taxon>Aminipila</taxon>
    </lineage>
</organism>
<dbReference type="InterPro" id="IPR016047">
    <property type="entry name" value="M23ase_b-sheet_dom"/>
</dbReference>
<sequence>MRKVISYTLVFVLVFSFGAVGLTYAGSSTQNQLNDVNGQLSNVKSQLKEGKKLENSLNKEIQDLEGKINASQKEIDALNGNITATQNKITEALAQLDQLEKDMDVQNTNLNSRLRTMYKNGSAGFVDVLLGSTSVTDLMTNLDRVQRIYDSDKQLMEQLQQEHNMIDAQKKNLLNLQSQLVATKQEEAEKKSALSEDKSVVADKKAEVASDNKALEEMEQSFLAEANRLKAEILASQSTGTTYKGGSMAWPAPGVTKITSPFGYRIHPILKVKKLHTGVDIGAPSGTTIVAANAGTVIKAGWNNSYGNMIMIDHGGGIVTLYAHNSSLLVKTGDVVARGQAISKSGSTGQSTGPHLHFEVRVNGNYVDPLSGWI</sequence>
<keyword evidence="6" id="KW-1185">Reference proteome</keyword>
<dbReference type="Pfam" id="PF01551">
    <property type="entry name" value="Peptidase_M23"/>
    <property type="match status" value="1"/>
</dbReference>
<dbReference type="CDD" id="cd12797">
    <property type="entry name" value="M23_peptidase"/>
    <property type="match status" value="1"/>
</dbReference>
<feature type="coiled-coil region" evidence="2">
    <location>
        <begin position="47"/>
        <end position="109"/>
    </location>
</feature>
<dbReference type="Gene3D" id="6.10.250.3150">
    <property type="match status" value="1"/>
</dbReference>
<evidence type="ECO:0000256" key="1">
    <source>
        <dbReference type="ARBA" id="ARBA00022729"/>
    </source>
</evidence>
<evidence type="ECO:0000259" key="4">
    <source>
        <dbReference type="Pfam" id="PF24568"/>
    </source>
</evidence>
<dbReference type="PANTHER" id="PTHR21666:SF289">
    <property type="entry name" value="L-ALA--D-GLU ENDOPEPTIDASE"/>
    <property type="match status" value="1"/>
</dbReference>
<dbReference type="Proteomes" id="UP000287601">
    <property type="component" value="Chromosome"/>
</dbReference>
<dbReference type="InterPro" id="IPR011055">
    <property type="entry name" value="Dup_hybrid_motif"/>
</dbReference>
<evidence type="ECO:0000256" key="2">
    <source>
        <dbReference type="SAM" id="Coils"/>
    </source>
</evidence>
<dbReference type="FunFam" id="2.70.70.10:FF:000006">
    <property type="entry name" value="M23 family peptidase"/>
    <property type="match status" value="1"/>
</dbReference>
<dbReference type="SUPFAM" id="SSF51261">
    <property type="entry name" value="Duplicated hybrid motif"/>
    <property type="match status" value="1"/>
</dbReference>
<dbReference type="Gene3D" id="2.70.70.10">
    <property type="entry name" value="Glucose Permease (Domain IIA)"/>
    <property type="match status" value="1"/>
</dbReference>
<dbReference type="Pfam" id="PF24568">
    <property type="entry name" value="CC_PcsB"/>
    <property type="match status" value="1"/>
</dbReference>
<dbReference type="GO" id="GO:0004222">
    <property type="term" value="F:metalloendopeptidase activity"/>
    <property type="evidence" value="ECO:0007669"/>
    <property type="project" value="TreeGrafter"/>
</dbReference>
<proteinExistence type="predicted"/>
<gene>
    <name evidence="5" type="ORF">EQM06_04755</name>
</gene>